<evidence type="ECO:0008006" key="4">
    <source>
        <dbReference type="Google" id="ProtNLM"/>
    </source>
</evidence>
<organism evidence="2 3">
    <name type="scientific">Blastopirellula marina</name>
    <dbReference type="NCBI Taxonomy" id="124"/>
    <lineage>
        <taxon>Bacteria</taxon>
        <taxon>Pseudomonadati</taxon>
        <taxon>Planctomycetota</taxon>
        <taxon>Planctomycetia</taxon>
        <taxon>Pirellulales</taxon>
        <taxon>Pirellulaceae</taxon>
        <taxon>Blastopirellula</taxon>
    </lineage>
</organism>
<keyword evidence="1" id="KW-0812">Transmembrane</keyword>
<feature type="transmembrane region" description="Helical" evidence="1">
    <location>
        <begin position="112"/>
        <end position="131"/>
    </location>
</feature>
<sequence length="192" mass="21662">MKLIPLTCRQCSAPLNVPENVLLVTCLHCGSQLAVVQEGTTVYTESCDQEQNVSLGDAVQTKEMDCQLIEESRQQRELAALDHEWKQMRRRYMLIDADGNARVPSSDTANNMAIITIVSGVLWILPAWIITDNWSPFLVLCLLIGVFVVIGLGLSRLHYQRAVAYHEAKRCYLRRRLEVTEVAEAYPTKGWG</sequence>
<accession>A0A2S8FKL4</accession>
<dbReference type="RefSeq" id="WP_105331709.1">
    <property type="nucleotide sequence ID" value="NZ_PUHY01000012.1"/>
</dbReference>
<evidence type="ECO:0000256" key="1">
    <source>
        <dbReference type="SAM" id="Phobius"/>
    </source>
</evidence>
<evidence type="ECO:0000313" key="2">
    <source>
        <dbReference type="EMBL" id="PQO32697.1"/>
    </source>
</evidence>
<reference evidence="2 3" key="1">
    <citation type="submission" date="2018-02" db="EMBL/GenBank/DDBJ databases">
        <title>Comparative genomes isolates from brazilian mangrove.</title>
        <authorList>
            <person name="Araujo J.E."/>
            <person name="Taketani R.G."/>
            <person name="Silva M.C.P."/>
            <person name="Loureco M.V."/>
            <person name="Andreote F.D."/>
        </authorList>
    </citation>
    <scope>NUCLEOTIDE SEQUENCE [LARGE SCALE GENOMIC DNA]</scope>
    <source>
        <strain evidence="2 3">Hex-1 MGV</strain>
    </source>
</reference>
<dbReference type="AlphaFoldDB" id="A0A2S8FKL4"/>
<feature type="transmembrane region" description="Helical" evidence="1">
    <location>
        <begin position="137"/>
        <end position="159"/>
    </location>
</feature>
<dbReference type="EMBL" id="PUHY01000012">
    <property type="protein sequence ID" value="PQO32697.1"/>
    <property type="molecule type" value="Genomic_DNA"/>
</dbReference>
<evidence type="ECO:0000313" key="3">
    <source>
        <dbReference type="Proteomes" id="UP000238322"/>
    </source>
</evidence>
<gene>
    <name evidence="2" type="ORF">C5Y83_21100</name>
</gene>
<comment type="caution">
    <text evidence="2">The sequence shown here is derived from an EMBL/GenBank/DDBJ whole genome shotgun (WGS) entry which is preliminary data.</text>
</comment>
<keyword evidence="1" id="KW-0472">Membrane</keyword>
<name>A0A2S8FKL4_9BACT</name>
<protein>
    <recommendedName>
        <fullName evidence="4">Zinc ribbon domain-containing protein</fullName>
    </recommendedName>
</protein>
<keyword evidence="1" id="KW-1133">Transmembrane helix</keyword>
<dbReference type="Proteomes" id="UP000238322">
    <property type="component" value="Unassembled WGS sequence"/>
</dbReference>
<dbReference type="OrthoDB" id="292153at2"/>
<proteinExistence type="predicted"/>